<dbReference type="AlphaFoldDB" id="A0AAN8Y8Z4"/>
<evidence type="ECO:0000313" key="1">
    <source>
        <dbReference type="EMBL" id="KAK6784104.1"/>
    </source>
</evidence>
<dbReference type="Proteomes" id="UP001371456">
    <property type="component" value="Unassembled WGS sequence"/>
</dbReference>
<accession>A0AAN8Y8Z4</accession>
<name>A0AAN8Y8Z4_SOLBU</name>
<sequence length="99" mass="10968">MKGVDVRFLDKKKYKWQKANIVGKKVTSGMVLVNTFTNVVIIASTTMELNMTSVRSTNHRVTNITGQNMFATATHHATTKTLPLSHGMDSTKKLSILCV</sequence>
<comment type="caution">
    <text evidence="1">The sequence shown here is derived from an EMBL/GenBank/DDBJ whole genome shotgun (WGS) entry which is preliminary data.</text>
</comment>
<evidence type="ECO:0000313" key="2">
    <source>
        <dbReference type="Proteomes" id="UP001371456"/>
    </source>
</evidence>
<protein>
    <submittedName>
        <fullName evidence="1">Uncharacterized protein</fullName>
    </submittedName>
</protein>
<dbReference type="EMBL" id="JBANQN010000007">
    <property type="protein sequence ID" value="KAK6784104.1"/>
    <property type="molecule type" value="Genomic_DNA"/>
</dbReference>
<organism evidence="1 2">
    <name type="scientific">Solanum bulbocastanum</name>
    <name type="common">Wild potato</name>
    <dbReference type="NCBI Taxonomy" id="147425"/>
    <lineage>
        <taxon>Eukaryota</taxon>
        <taxon>Viridiplantae</taxon>
        <taxon>Streptophyta</taxon>
        <taxon>Embryophyta</taxon>
        <taxon>Tracheophyta</taxon>
        <taxon>Spermatophyta</taxon>
        <taxon>Magnoliopsida</taxon>
        <taxon>eudicotyledons</taxon>
        <taxon>Gunneridae</taxon>
        <taxon>Pentapetalae</taxon>
        <taxon>asterids</taxon>
        <taxon>lamiids</taxon>
        <taxon>Solanales</taxon>
        <taxon>Solanaceae</taxon>
        <taxon>Solanoideae</taxon>
        <taxon>Solaneae</taxon>
        <taxon>Solanum</taxon>
    </lineage>
</organism>
<keyword evidence="2" id="KW-1185">Reference proteome</keyword>
<reference evidence="1 2" key="1">
    <citation type="submission" date="2024-02" db="EMBL/GenBank/DDBJ databases">
        <title>de novo genome assembly of Solanum bulbocastanum strain 11H21.</title>
        <authorList>
            <person name="Hosaka A.J."/>
        </authorList>
    </citation>
    <scope>NUCLEOTIDE SEQUENCE [LARGE SCALE GENOMIC DNA]</scope>
    <source>
        <tissue evidence="1">Young leaves</tissue>
    </source>
</reference>
<gene>
    <name evidence="1" type="ORF">RDI58_017558</name>
</gene>
<proteinExistence type="predicted"/>